<sequence length="187" mass="21767">MPKIIDLTYEQVQNVKFEHGDSDSNRNMIKEIDIGKVDVHELQTSHTCDVLTIFYPLSSGDNPVNVCVQTKYDDHSIVELNKNEILAVLINRKNNVFIDFGGLEINYIKGNKRRARIAELIGKIDLKNTISNRNRLIMRQDTERVRLSRENMELKNRLSRYERYNRLFDPDTDSGCEDGFDSEEDID</sequence>
<dbReference type="EMBL" id="JBJQND010000002">
    <property type="protein sequence ID" value="KAL3887307.1"/>
    <property type="molecule type" value="Genomic_DNA"/>
</dbReference>
<gene>
    <name evidence="2" type="ORF">ACJMK2_027249</name>
</gene>
<evidence type="ECO:0000313" key="3">
    <source>
        <dbReference type="Proteomes" id="UP001634394"/>
    </source>
</evidence>
<evidence type="ECO:0000256" key="1">
    <source>
        <dbReference type="SAM" id="Coils"/>
    </source>
</evidence>
<protein>
    <submittedName>
        <fullName evidence="2">Uncharacterized protein</fullName>
    </submittedName>
</protein>
<dbReference type="AlphaFoldDB" id="A0ABD3XMJ8"/>
<organism evidence="2 3">
    <name type="scientific">Sinanodonta woodiana</name>
    <name type="common">Chinese pond mussel</name>
    <name type="synonym">Anodonta woodiana</name>
    <dbReference type="NCBI Taxonomy" id="1069815"/>
    <lineage>
        <taxon>Eukaryota</taxon>
        <taxon>Metazoa</taxon>
        <taxon>Spiralia</taxon>
        <taxon>Lophotrochozoa</taxon>
        <taxon>Mollusca</taxon>
        <taxon>Bivalvia</taxon>
        <taxon>Autobranchia</taxon>
        <taxon>Heteroconchia</taxon>
        <taxon>Palaeoheterodonta</taxon>
        <taxon>Unionida</taxon>
        <taxon>Unionoidea</taxon>
        <taxon>Unionidae</taxon>
        <taxon>Unioninae</taxon>
        <taxon>Sinanodonta</taxon>
    </lineage>
</organism>
<comment type="caution">
    <text evidence="2">The sequence shown here is derived from an EMBL/GenBank/DDBJ whole genome shotgun (WGS) entry which is preliminary data.</text>
</comment>
<keyword evidence="1" id="KW-0175">Coiled coil</keyword>
<proteinExistence type="predicted"/>
<reference evidence="2 3" key="1">
    <citation type="submission" date="2024-11" db="EMBL/GenBank/DDBJ databases">
        <title>Chromosome-level genome assembly of the freshwater bivalve Anodonta woodiana.</title>
        <authorList>
            <person name="Chen X."/>
        </authorList>
    </citation>
    <scope>NUCLEOTIDE SEQUENCE [LARGE SCALE GENOMIC DNA]</scope>
    <source>
        <strain evidence="2">MN2024</strain>
        <tissue evidence="2">Gills</tissue>
    </source>
</reference>
<accession>A0ABD3XMJ8</accession>
<feature type="coiled-coil region" evidence="1">
    <location>
        <begin position="137"/>
        <end position="164"/>
    </location>
</feature>
<name>A0ABD3XMJ8_SINWO</name>
<keyword evidence="3" id="KW-1185">Reference proteome</keyword>
<evidence type="ECO:0000313" key="2">
    <source>
        <dbReference type="EMBL" id="KAL3887307.1"/>
    </source>
</evidence>
<dbReference type="Proteomes" id="UP001634394">
    <property type="component" value="Unassembled WGS sequence"/>
</dbReference>